<dbReference type="Proteomes" id="UP001141992">
    <property type="component" value="Unassembled WGS sequence"/>
</dbReference>
<evidence type="ECO:0000313" key="2">
    <source>
        <dbReference type="EMBL" id="MCZ8400082.1"/>
    </source>
</evidence>
<dbReference type="SUPFAM" id="SSF46689">
    <property type="entry name" value="Homeodomain-like"/>
    <property type="match status" value="1"/>
</dbReference>
<organism evidence="2 3">
    <name type="scientific">Alcaligenes xylosoxydans xylosoxydans</name>
    <name type="common">Achromobacter xylosoxidans</name>
    <dbReference type="NCBI Taxonomy" id="85698"/>
    <lineage>
        <taxon>Bacteria</taxon>
        <taxon>Pseudomonadati</taxon>
        <taxon>Pseudomonadota</taxon>
        <taxon>Betaproteobacteria</taxon>
        <taxon>Burkholderiales</taxon>
        <taxon>Alcaligenaceae</taxon>
        <taxon>Achromobacter</taxon>
    </lineage>
</organism>
<dbReference type="RefSeq" id="WP_269863598.1">
    <property type="nucleotide sequence ID" value="NZ_JAPZVI010000001.1"/>
</dbReference>
<evidence type="ECO:0000259" key="1">
    <source>
        <dbReference type="PROSITE" id="PS50994"/>
    </source>
</evidence>
<name>A0A9X3R290_ALCXX</name>
<dbReference type="SUPFAM" id="SSF53098">
    <property type="entry name" value="Ribonuclease H-like"/>
    <property type="match status" value="1"/>
</dbReference>
<reference evidence="2" key="1">
    <citation type="submission" date="2022-12" db="EMBL/GenBank/DDBJ databases">
        <authorList>
            <person name="Voronina O.L."/>
            <person name="Kunda M.S."/>
            <person name="Ryzhova N."/>
            <person name="Aksenova E.I."/>
        </authorList>
    </citation>
    <scope>NUCLEOTIDE SEQUENCE</scope>
    <source>
        <strain evidence="2">SCCH136:Ach223948</strain>
    </source>
</reference>
<feature type="domain" description="Integrase catalytic" evidence="1">
    <location>
        <begin position="198"/>
        <end position="362"/>
    </location>
</feature>
<dbReference type="InterPro" id="IPR048020">
    <property type="entry name" value="Transpos_IS3"/>
</dbReference>
<dbReference type="Pfam" id="PF13683">
    <property type="entry name" value="rve_3"/>
    <property type="match status" value="1"/>
</dbReference>
<dbReference type="InterPro" id="IPR002514">
    <property type="entry name" value="Transposase_8"/>
</dbReference>
<comment type="caution">
    <text evidence="2">The sequence shown here is derived from an EMBL/GenBank/DDBJ whole genome shotgun (WGS) entry which is preliminary data.</text>
</comment>
<dbReference type="GO" id="GO:0004803">
    <property type="term" value="F:transposase activity"/>
    <property type="evidence" value="ECO:0007669"/>
    <property type="project" value="InterPro"/>
</dbReference>
<dbReference type="InterPro" id="IPR001584">
    <property type="entry name" value="Integrase_cat-core"/>
</dbReference>
<evidence type="ECO:0000313" key="3">
    <source>
        <dbReference type="Proteomes" id="UP001141992"/>
    </source>
</evidence>
<dbReference type="Gene3D" id="1.10.10.60">
    <property type="entry name" value="Homeodomain-like"/>
    <property type="match status" value="1"/>
</dbReference>
<dbReference type="InterPro" id="IPR036397">
    <property type="entry name" value="RNaseH_sf"/>
</dbReference>
<dbReference type="PANTHER" id="PTHR47515:SF2">
    <property type="entry name" value="INTEGRASE CORE DOMAIN PROTEIN"/>
    <property type="match status" value="1"/>
</dbReference>
<dbReference type="GO" id="GO:0015074">
    <property type="term" value="P:DNA integration"/>
    <property type="evidence" value="ECO:0007669"/>
    <property type="project" value="InterPro"/>
</dbReference>
<protein>
    <submittedName>
        <fullName evidence="2">IS3 family transposase</fullName>
    </submittedName>
</protein>
<dbReference type="EMBL" id="JAPZVI010000001">
    <property type="protein sequence ID" value="MCZ8400082.1"/>
    <property type="molecule type" value="Genomic_DNA"/>
</dbReference>
<dbReference type="PANTHER" id="PTHR47515">
    <property type="entry name" value="LOW CALCIUM RESPONSE LOCUS PROTEIN T"/>
    <property type="match status" value="1"/>
</dbReference>
<sequence>MKRSKFTDSQVVEAIKRVEGGMSVPELCRELGISSATFYKWRSKYGGMDTSMMARMKELEAENARLRKMYVEEKLKAEIASEYLAKKPLRPSRRREMAQEVVRARRASIRVACATFSISESCYRYEAKLRAENEEIADWLLRLTDNHRTWGFMLCFLYLRNVRGFGWNHKRVYRVYKELELNLRIKPRKRLVRQMPEPLAVPGAINEVWSMDFMHDQLADGRSIRTFNVIDDFNREALGIEVDFSLPAVRVTRALNQIIEHRGRPLAIRCDNGPEYVGSTLSTWAQKRGIKLDFIQPGKPQQNAYIERFNRTARYEWLSQYEWENLEHVQDHATRWMWSYNHERPNMALGGFTPKQRLAMAASVSTSTTQ</sequence>
<dbReference type="PROSITE" id="PS50994">
    <property type="entry name" value="INTEGRASE"/>
    <property type="match status" value="1"/>
</dbReference>
<dbReference type="Gene3D" id="3.30.420.10">
    <property type="entry name" value="Ribonuclease H-like superfamily/Ribonuclease H"/>
    <property type="match status" value="1"/>
</dbReference>
<accession>A0A9X3R290</accession>
<dbReference type="GO" id="GO:0006313">
    <property type="term" value="P:DNA transposition"/>
    <property type="evidence" value="ECO:0007669"/>
    <property type="project" value="InterPro"/>
</dbReference>
<gene>
    <name evidence="2" type="ORF">O9570_01430</name>
</gene>
<dbReference type="InterPro" id="IPR009057">
    <property type="entry name" value="Homeodomain-like_sf"/>
</dbReference>
<dbReference type="AlphaFoldDB" id="A0A9X3R290"/>
<dbReference type="NCBIfam" id="NF033516">
    <property type="entry name" value="transpos_IS3"/>
    <property type="match status" value="1"/>
</dbReference>
<proteinExistence type="predicted"/>
<dbReference type="InterPro" id="IPR012337">
    <property type="entry name" value="RNaseH-like_sf"/>
</dbReference>
<dbReference type="GO" id="GO:0003677">
    <property type="term" value="F:DNA binding"/>
    <property type="evidence" value="ECO:0007669"/>
    <property type="project" value="InterPro"/>
</dbReference>
<dbReference type="Pfam" id="PF01527">
    <property type="entry name" value="HTH_Tnp_1"/>
    <property type="match status" value="1"/>
</dbReference>